<dbReference type="EMBL" id="JBEAFC010000008">
    <property type="protein sequence ID" value="KAL1545057.1"/>
    <property type="molecule type" value="Genomic_DNA"/>
</dbReference>
<dbReference type="Proteomes" id="UP001567538">
    <property type="component" value="Unassembled WGS sequence"/>
</dbReference>
<keyword evidence="2" id="KW-1185">Reference proteome</keyword>
<reference evidence="1 2" key="1">
    <citation type="submission" date="2024-06" db="EMBL/GenBank/DDBJ databases">
        <title>A chromosome level genome sequence of Diviner's sage (Salvia divinorum).</title>
        <authorList>
            <person name="Ford S.A."/>
            <person name="Ro D.-K."/>
            <person name="Ness R.W."/>
            <person name="Phillips M.A."/>
        </authorList>
    </citation>
    <scope>NUCLEOTIDE SEQUENCE [LARGE SCALE GENOMIC DNA]</scope>
    <source>
        <strain evidence="1">SAF-2024a</strain>
        <tissue evidence="1">Leaf</tissue>
    </source>
</reference>
<evidence type="ECO:0000313" key="2">
    <source>
        <dbReference type="Proteomes" id="UP001567538"/>
    </source>
</evidence>
<dbReference type="AlphaFoldDB" id="A0ABD1GM13"/>
<name>A0ABD1GM13_SALDI</name>
<proteinExistence type="predicted"/>
<comment type="caution">
    <text evidence="1">The sequence shown here is derived from an EMBL/GenBank/DDBJ whole genome shotgun (WGS) entry which is preliminary data.</text>
</comment>
<evidence type="ECO:0000313" key="1">
    <source>
        <dbReference type="EMBL" id="KAL1545057.1"/>
    </source>
</evidence>
<accession>A0ABD1GM13</accession>
<protein>
    <submittedName>
        <fullName evidence="1">Uncharacterized protein</fullName>
    </submittedName>
</protein>
<organism evidence="1 2">
    <name type="scientific">Salvia divinorum</name>
    <name type="common">Maria pastora</name>
    <name type="synonym">Diviner's sage</name>
    <dbReference type="NCBI Taxonomy" id="28513"/>
    <lineage>
        <taxon>Eukaryota</taxon>
        <taxon>Viridiplantae</taxon>
        <taxon>Streptophyta</taxon>
        <taxon>Embryophyta</taxon>
        <taxon>Tracheophyta</taxon>
        <taxon>Spermatophyta</taxon>
        <taxon>Magnoliopsida</taxon>
        <taxon>eudicotyledons</taxon>
        <taxon>Gunneridae</taxon>
        <taxon>Pentapetalae</taxon>
        <taxon>asterids</taxon>
        <taxon>lamiids</taxon>
        <taxon>Lamiales</taxon>
        <taxon>Lamiaceae</taxon>
        <taxon>Nepetoideae</taxon>
        <taxon>Mentheae</taxon>
        <taxon>Salviinae</taxon>
        <taxon>Salvia</taxon>
        <taxon>Salvia subgen. Calosphace</taxon>
    </lineage>
</organism>
<sequence length="68" mass="8143">MFSGGGGARWLGHDDEGYRPFMVGLDERIVERYNELKLLASYKRKKEQLRKHWDRVKKEISPSRHVRE</sequence>
<gene>
    <name evidence="1" type="ORF">AAHA92_21829</name>
</gene>